<evidence type="ECO:0000256" key="5">
    <source>
        <dbReference type="ARBA" id="ARBA00022963"/>
    </source>
</evidence>
<dbReference type="EMBL" id="BGZH01000002">
    <property type="protein sequence ID" value="GBO85092.1"/>
    <property type="molecule type" value="Genomic_DNA"/>
</dbReference>
<dbReference type="RefSeq" id="WP_069184217.1">
    <property type="nucleotide sequence ID" value="NZ_BGZH01000002.1"/>
</dbReference>
<dbReference type="AlphaFoldDB" id="A0A5M3PQ94"/>
<gene>
    <name evidence="8" type="ORF">MS5N3_25430</name>
</gene>
<evidence type="ECO:0000313" key="8">
    <source>
        <dbReference type="EMBL" id="GBO85092.1"/>
    </source>
</evidence>
<accession>A0A5M3PQ94</accession>
<dbReference type="Pfam" id="PF13091">
    <property type="entry name" value="PLDc_2"/>
    <property type="match status" value="1"/>
</dbReference>
<sequence length="482" mass="53511">MTLKLLILLLLLTLAGIGLYHTQKPLPPGISYRGTAVPLEEPVLLTDVTRHYQDGREERDHEIFDEVFRLVGQANEFILVDMFLFNSTAPENVAHRPLAQQLTEALLARKAEKPELSITVISDPLNTMYGGTISPWFEALRNGGIPVVETALRPLRDSNPTWSAIWRLCCQWFGNNPRDGWLDNALGTRPVTLRSYLALLNFKANHRKVVVADEAGSLRAIVTSANPHDGSSRHSNLGLSFKGPAVIDLLKSERAVLAMSGANTQPIDEQISQVSEATAPPDEPAMPRVAVLTESAILDEALAMIRKASAGDQLDMAMFYLSHRDIVEALIDAAKRNVALRVLLDANNEAFGHQKSGIPNRQVAMELVRAGVPVRWCNTLGEQCHSKLLLLGKQNGATELLLGSANFTRRNLDDLNLEADVWVSVADQSQVATRARDFFDQQWQQGSGDDPVMSLPYEDWADESRLRYWRYRIMEATGLSTF</sequence>
<evidence type="ECO:0000256" key="1">
    <source>
        <dbReference type="ARBA" id="ARBA00000798"/>
    </source>
</evidence>
<feature type="domain" description="PLD phosphodiesterase" evidence="7">
    <location>
        <begin position="201"/>
        <end position="231"/>
    </location>
</feature>
<dbReference type="CDD" id="cd09130">
    <property type="entry name" value="PLDc_unchar2_2"/>
    <property type="match status" value="1"/>
</dbReference>
<dbReference type="PANTHER" id="PTHR43856">
    <property type="entry name" value="CARDIOLIPIN HYDROLASE"/>
    <property type="match status" value="1"/>
</dbReference>
<dbReference type="InterPro" id="IPR025202">
    <property type="entry name" value="PLD-like_dom"/>
</dbReference>
<dbReference type="GO" id="GO:0016042">
    <property type="term" value="P:lipid catabolic process"/>
    <property type="evidence" value="ECO:0007669"/>
    <property type="project" value="UniProtKB-KW"/>
</dbReference>
<dbReference type="GO" id="GO:0006793">
    <property type="term" value="P:phosphorus metabolic process"/>
    <property type="evidence" value="ECO:0007669"/>
    <property type="project" value="UniProtKB-ARBA"/>
</dbReference>
<dbReference type="GO" id="GO:0004630">
    <property type="term" value="F:phospholipase D activity"/>
    <property type="evidence" value="ECO:0007669"/>
    <property type="project" value="UniProtKB-EC"/>
</dbReference>
<dbReference type="GO" id="GO:0016891">
    <property type="term" value="F:RNA endonuclease activity producing 5'-phosphomonoesters, hydrolytic mechanism"/>
    <property type="evidence" value="ECO:0007669"/>
    <property type="project" value="TreeGrafter"/>
</dbReference>
<keyword evidence="6" id="KW-0443">Lipid metabolism</keyword>
<keyword evidence="5" id="KW-0442">Lipid degradation</keyword>
<comment type="caution">
    <text evidence="8">The sequence shown here is derived from an EMBL/GenBank/DDBJ whole genome shotgun (WGS) entry which is preliminary data.</text>
</comment>
<dbReference type="PANTHER" id="PTHR43856:SF1">
    <property type="entry name" value="MITOCHONDRIAL CARDIOLIPIN HYDROLASE"/>
    <property type="match status" value="1"/>
</dbReference>
<keyword evidence="9" id="KW-1185">Reference proteome</keyword>
<dbReference type="InterPro" id="IPR051406">
    <property type="entry name" value="PLD_domain"/>
</dbReference>
<protein>
    <recommendedName>
        <fullName evidence="3">phospholipase D</fullName>
        <ecNumber evidence="3">3.1.4.4</ecNumber>
    </recommendedName>
</protein>
<dbReference type="EC" id="3.1.4.4" evidence="3"/>
<proteinExistence type="inferred from homology"/>
<dbReference type="Gene3D" id="3.30.870.10">
    <property type="entry name" value="Endonuclease Chain A"/>
    <property type="match status" value="2"/>
</dbReference>
<evidence type="ECO:0000313" key="9">
    <source>
        <dbReference type="Proteomes" id="UP000340077"/>
    </source>
</evidence>
<keyword evidence="4" id="KW-0378">Hydrolase</keyword>
<organism evidence="8 9">
    <name type="scientific">Marinobacter salsuginis</name>
    <dbReference type="NCBI Taxonomy" id="418719"/>
    <lineage>
        <taxon>Bacteria</taxon>
        <taxon>Pseudomonadati</taxon>
        <taxon>Pseudomonadota</taxon>
        <taxon>Gammaproteobacteria</taxon>
        <taxon>Pseudomonadales</taxon>
        <taxon>Marinobacteraceae</taxon>
        <taxon>Marinobacter</taxon>
    </lineage>
</organism>
<evidence type="ECO:0000256" key="4">
    <source>
        <dbReference type="ARBA" id="ARBA00022801"/>
    </source>
</evidence>
<evidence type="ECO:0000259" key="7">
    <source>
        <dbReference type="PROSITE" id="PS50035"/>
    </source>
</evidence>
<comment type="similarity">
    <text evidence="2">Belongs to the phospholipase D family.</text>
</comment>
<comment type="catalytic activity">
    <reaction evidence="1">
        <text>a 1,2-diacyl-sn-glycero-3-phosphocholine + H2O = a 1,2-diacyl-sn-glycero-3-phosphate + choline + H(+)</text>
        <dbReference type="Rhea" id="RHEA:14445"/>
        <dbReference type="ChEBI" id="CHEBI:15354"/>
        <dbReference type="ChEBI" id="CHEBI:15377"/>
        <dbReference type="ChEBI" id="CHEBI:15378"/>
        <dbReference type="ChEBI" id="CHEBI:57643"/>
        <dbReference type="ChEBI" id="CHEBI:58608"/>
        <dbReference type="EC" id="3.1.4.4"/>
    </reaction>
</comment>
<reference evidence="8 9" key="1">
    <citation type="journal article" date="2019" name="J. Gen. Appl. Microbiol.">
        <title>Aerobic degradation of cis-dichloroethene by the marine bacterium Marinobacter salsuginis strain 5N-3.</title>
        <authorList>
            <person name="Inoue Y."/>
            <person name="Fukunaga Y."/>
            <person name="Katsumata H."/>
            <person name="Ohji S."/>
            <person name="Hosoyama A."/>
            <person name="Mori K."/>
            <person name="Ando K."/>
        </authorList>
    </citation>
    <scope>NUCLEOTIDE SEQUENCE [LARGE SCALE GENOMIC DNA]</scope>
    <source>
        <strain evidence="8 9">5N-3</strain>
    </source>
</reference>
<evidence type="ECO:0000256" key="2">
    <source>
        <dbReference type="ARBA" id="ARBA00008664"/>
    </source>
</evidence>
<dbReference type="CDD" id="cd09129">
    <property type="entry name" value="PLDc_unchar2_1"/>
    <property type="match status" value="1"/>
</dbReference>
<dbReference type="InterPro" id="IPR001736">
    <property type="entry name" value="PLipase_D/transphosphatidylase"/>
</dbReference>
<dbReference type="Proteomes" id="UP000340077">
    <property type="component" value="Unassembled WGS sequence"/>
</dbReference>
<evidence type="ECO:0000256" key="3">
    <source>
        <dbReference type="ARBA" id="ARBA00012027"/>
    </source>
</evidence>
<dbReference type="PROSITE" id="PS50035">
    <property type="entry name" value="PLD"/>
    <property type="match status" value="1"/>
</dbReference>
<evidence type="ECO:0000256" key="6">
    <source>
        <dbReference type="ARBA" id="ARBA00023098"/>
    </source>
</evidence>
<name>A0A5M3PQ94_9GAMM</name>
<dbReference type="SUPFAM" id="SSF56024">
    <property type="entry name" value="Phospholipase D/nuclease"/>
    <property type="match status" value="2"/>
</dbReference>